<feature type="region of interest" description="Disordered" evidence="1">
    <location>
        <begin position="1"/>
        <end position="46"/>
    </location>
</feature>
<dbReference type="PANTHER" id="PTHR33237:SF21">
    <property type="entry name" value="TRANSMEMBRANE PROTEIN"/>
    <property type="match status" value="1"/>
</dbReference>
<dbReference type="Proteomes" id="UP000822688">
    <property type="component" value="Chromosome 3"/>
</dbReference>
<evidence type="ECO:0000313" key="3">
    <source>
        <dbReference type="Proteomes" id="UP000822688"/>
    </source>
</evidence>
<evidence type="ECO:0000313" key="2">
    <source>
        <dbReference type="EMBL" id="KAG0582185.1"/>
    </source>
</evidence>
<evidence type="ECO:0000256" key="1">
    <source>
        <dbReference type="SAM" id="MobiDB-lite"/>
    </source>
</evidence>
<dbReference type="PANTHER" id="PTHR33237">
    <property type="entry name" value="F2P16.13 PROTEIN-RELATED"/>
    <property type="match status" value="1"/>
</dbReference>
<keyword evidence="3" id="KW-1185">Reference proteome</keyword>
<sequence length="102" mass="11183">MGMCAVRGPLVTSSPAEEFDGDATPRSMASDSSYVSSSSQELDAGELADQYDQAGAALWQRTIPKGRRCRPLSFSGVIVYDASGYQLETCREERKERPEELE</sequence>
<comment type="caution">
    <text evidence="2">The sequence shown here is derived from an EMBL/GenBank/DDBJ whole genome shotgun (WGS) entry which is preliminary data.</text>
</comment>
<reference evidence="2" key="1">
    <citation type="submission" date="2020-06" db="EMBL/GenBank/DDBJ databases">
        <title>WGS assembly of Ceratodon purpureus strain R40.</title>
        <authorList>
            <person name="Carey S.B."/>
            <person name="Jenkins J."/>
            <person name="Shu S."/>
            <person name="Lovell J.T."/>
            <person name="Sreedasyam A."/>
            <person name="Maumus F."/>
            <person name="Tiley G.P."/>
            <person name="Fernandez-Pozo N."/>
            <person name="Barry K."/>
            <person name="Chen C."/>
            <person name="Wang M."/>
            <person name="Lipzen A."/>
            <person name="Daum C."/>
            <person name="Saski C.A."/>
            <person name="Payton A.C."/>
            <person name="Mcbreen J.C."/>
            <person name="Conrad R.E."/>
            <person name="Kollar L.M."/>
            <person name="Olsson S."/>
            <person name="Huttunen S."/>
            <person name="Landis J.B."/>
            <person name="Wickett N.J."/>
            <person name="Johnson M.G."/>
            <person name="Rensing S.A."/>
            <person name="Grimwood J."/>
            <person name="Schmutz J."/>
            <person name="Mcdaniel S.F."/>
        </authorList>
    </citation>
    <scope>NUCLEOTIDE SEQUENCE</scope>
    <source>
        <strain evidence="2">R40</strain>
    </source>
</reference>
<organism evidence="2 3">
    <name type="scientific">Ceratodon purpureus</name>
    <name type="common">Fire moss</name>
    <name type="synonym">Dicranum purpureum</name>
    <dbReference type="NCBI Taxonomy" id="3225"/>
    <lineage>
        <taxon>Eukaryota</taxon>
        <taxon>Viridiplantae</taxon>
        <taxon>Streptophyta</taxon>
        <taxon>Embryophyta</taxon>
        <taxon>Bryophyta</taxon>
        <taxon>Bryophytina</taxon>
        <taxon>Bryopsida</taxon>
        <taxon>Dicranidae</taxon>
        <taxon>Pseudoditrichales</taxon>
        <taxon>Ditrichaceae</taxon>
        <taxon>Ceratodon</taxon>
    </lineage>
</organism>
<accession>A0A8T0IGP5</accession>
<dbReference type="EMBL" id="CM026423">
    <property type="protein sequence ID" value="KAG0582185.1"/>
    <property type="molecule type" value="Genomic_DNA"/>
</dbReference>
<dbReference type="AlphaFoldDB" id="A0A8T0IGP5"/>
<protein>
    <submittedName>
        <fullName evidence="2">Uncharacterized protein</fullName>
    </submittedName>
</protein>
<gene>
    <name evidence="2" type="ORF">KC19_3G040700</name>
</gene>
<name>A0A8T0IGP5_CERPU</name>
<feature type="compositionally biased region" description="Low complexity" evidence="1">
    <location>
        <begin position="27"/>
        <end position="39"/>
    </location>
</feature>
<proteinExistence type="predicted"/>